<evidence type="ECO:0000313" key="3">
    <source>
        <dbReference type="EMBL" id="MBW8191865.1"/>
    </source>
</evidence>
<evidence type="ECO:0000313" key="4">
    <source>
        <dbReference type="Proteomes" id="UP001166251"/>
    </source>
</evidence>
<accession>A0ABS7EHV0</accession>
<protein>
    <submittedName>
        <fullName evidence="3">Uncharacterized protein</fullName>
    </submittedName>
</protein>
<organism evidence="3 4">
    <name type="scientific">Neiella holothuriorum</name>
    <dbReference type="NCBI Taxonomy" id="2870530"/>
    <lineage>
        <taxon>Bacteria</taxon>
        <taxon>Pseudomonadati</taxon>
        <taxon>Pseudomonadota</taxon>
        <taxon>Gammaproteobacteria</taxon>
        <taxon>Alteromonadales</taxon>
        <taxon>Echinimonadaceae</taxon>
        <taxon>Neiella</taxon>
    </lineage>
</organism>
<sequence length="261" mass="26608">MKFRNIIYSSLVVVCSGLSVAHAATITLNDGRSIEADITGRDGDNLILDVNGLEVRVDSSQIASVDMTTNSAAPDATPVNQDAAANSSNQQQVATAPPPAAEPAVVPEGTALTVRMNDSINTRSGGVGQRFTAILEANLMAGDVVVAERGTTVYGRIIDLKKAGRVAGGASMSIELTELLIENQMVPIVTQPLSAQGQNTAATSAGRTARSAAIGGLANGSSGAKTGAKVGLGASLLTQGNDIELPKGTLVDFNLRAPLQS</sequence>
<name>A0ABS7EHV0_9GAMM</name>
<feature type="signal peptide" evidence="2">
    <location>
        <begin position="1"/>
        <end position="23"/>
    </location>
</feature>
<dbReference type="EMBL" id="JAHZSS010000015">
    <property type="protein sequence ID" value="MBW8191865.1"/>
    <property type="molecule type" value="Genomic_DNA"/>
</dbReference>
<evidence type="ECO:0000256" key="2">
    <source>
        <dbReference type="SAM" id="SignalP"/>
    </source>
</evidence>
<dbReference type="Proteomes" id="UP001166251">
    <property type="component" value="Unassembled WGS sequence"/>
</dbReference>
<proteinExistence type="predicted"/>
<comment type="caution">
    <text evidence="3">The sequence shown here is derived from an EMBL/GenBank/DDBJ whole genome shotgun (WGS) entry which is preliminary data.</text>
</comment>
<dbReference type="RefSeq" id="WP_220104538.1">
    <property type="nucleotide sequence ID" value="NZ_JAHZSS010000015.1"/>
</dbReference>
<evidence type="ECO:0000256" key="1">
    <source>
        <dbReference type="SAM" id="MobiDB-lite"/>
    </source>
</evidence>
<keyword evidence="2" id="KW-0732">Signal</keyword>
<keyword evidence="4" id="KW-1185">Reference proteome</keyword>
<feature type="region of interest" description="Disordered" evidence="1">
    <location>
        <begin position="69"/>
        <end position="104"/>
    </location>
</feature>
<feature type="chain" id="PRO_5045996211" evidence="2">
    <location>
        <begin position="24"/>
        <end position="261"/>
    </location>
</feature>
<gene>
    <name evidence="3" type="ORF">K0504_12535</name>
</gene>
<feature type="compositionally biased region" description="Low complexity" evidence="1">
    <location>
        <begin position="79"/>
        <end position="95"/>
    </location>
</feature>
<reference evidence="3" key="1">
    <citation type="submission" date="2021-07" db="EMBL/GenBank/DDBJ databases">
        <title>Neiella marina sp. nov., isolated from the intestinal content of sea cucumber Apostichopus japonicus.</title>
        <authorList>
            <person name="Bai X."/>
        </authorList>
    </citation>
    <scope>NUCLEOTIDE SEQUENCE</scope>
    <source>
        <strain evidence="3">126</strain>
    </source>
</reference>